<dbReference type="Proteomes" id="UP001168821">
    <property type="component" value="Unassembled WGS sequence"/>
</dbReference>
<protein>
    <submittedName>
        <fullName evidence="1">Uncharacterized protein</fullName>
    </submittedName>
</protein>
<dbReference type="AlphaFoldDB" id="A0AA38HHP3"/>
<evidence type="ECO:0000313" key="2">
    <source>
        <dbReference type="Proteomes" id="UP001168821"/>
    </source>
</evidence>
<comment type="caution">
    <text evidence="1">The sequence shown here is derived from an EMBL/GenBank/DDBJ whole genome shotgun (WGS) entry which is preliminary data.</text>
</comment>
<keyword evidence="2" id="KW-1185">Reference proteome</keyword>
<name>A0AA38HHP3_9CUCU</name>
<evidence type="ECO:0000313" key="1">
    <source>
        <dbReference type="EMBL" id="KAJ3616215.1"/>
    </source>
</evidence>
<organism evidence="1 2">
    <name type="scientific">Zophobas morio</name>
    <dbReference type="NCBI Taxonomy" id="2755281"/>
    <lineage>
        <taxon>Eukaryota</taxon>
        <taxon>Metazoa</taxon>
        <taxon>Ecdysozoa</taxon>
        <taxon>Arthropoda</taxon>
        <taxon>Hexapoda</taxon>
        <taxon>Insecta</taxon>
        <taxon>Pterygota</taxon>
        <taxon>Neoptera</taxon>
        <taxon>Endopterygota</taxon>
        <taxon>Coleoptera</taxon>
        <taxon>Polyphaga</taxon>
        <taxon>Cucujiformia</taxon>
        <taxon>Tenebrionidae</taxon>
        <taxon>Zophobas</taxon>
    </lineage>
</organism>
<dbReference type="EMBL" id="JALNTZ010003695">
    <property type="protein sequence ID" value="KAJ3616215.1"/>
    <property type="molecule type" value="Genomic_DNA"/>
</dbReference>
<accession>A0AA38HHP3</accession>
<sequence length="98" mass="11422">MISTTANDVNDENVIYSNVNDGSEHFIEGNAKLYDNPNEEVLYAKTFNDTVYFFLDHLKDLNKDEEKPAADQTVYIKFAYRVTNSRYDDMLQKGQKLR</sequence>
<gene>
    <name evidence="1" type="ORF">Zmor_011989</name>
</gene>
<proteinExistence type="predicted"/>
<reference evidence="1" key="1">
    <citation type="journal article" date="2023" name="G3 (Bethesda)">
        <title>Whole genome assemblies of Zophobas morio and Tenebrio molitor.</title>
        <authorList>
            <person name="Kaur S."/>
            <person name="Stinson S.A."/>
            <person name="diCenzo G.C."/>
        </authorList>
    </citation>
    <scope>NUCLEOTIDE SEQUENCE</scope>
    <source>
        <strain evidence="1">QUZm001</strain>
    </source>
</reference>